<dbReference type="KEGG" id="knv:Pan216_40120"/>
<keyword evidence="1" id="KW-1133">Transmembrane helix</keyword>
<protein>
    <submittedName>
        <fullName evidence="2">Uncharacterized protein</fullName>
    </submittedName>
</protein>
<sequence length="72" mass="8094">MVFSAIFYCLVFAFVGAILEKVLDEKPKSKAKSRRRFLSSYVLVGGLFGLGAGFLKGWSKEMRERQETDEGP</sequence>
<name>A0A518B833_9BACT</name>
<keyword evidence="1" id="KW-0812">Transmembrane</keyword>
<dbReference type="Proteomes" id="UP000317093">
    <property type="component" value="Chromosome"/>
</dbReference>
<proteinExistence type="predicted"/>
<evidence type="ECO:0000313" key="3">
    <source>
        <dbReference type="Proteomes" id="UP000317093"/>
    </source>
</evidence>
<organism evidence="2 3">
    <name type="scientific">Kolteria novifilia</name>
    <dbReference type="NCBI Taxonomy" id="2527975"/>
    <lineage>
        <taxon>Bacteria</taxon>
        <taxon>Pseudomonadati</taxon>
        <taxon>Planctomycetota</taxon>
        <taxon>Planctomycetia</taxon>
        <taxon>Kolteriales</taxon>
        <taxon>Kolteriaceae</taxon>
        <taxon>Kolteria</taxon>
    </lineage>
</organism>
<evidence type="ECO:0000313" key="2">
    <source>
        <dbReference type="EMBL" id="QDU63137.1"/>
    </source>
</evidence>
<feature type="transmembrane region" description="Helical" evidence="1">
    <location>
        <begin position="41"/>
        <end position="58"/>
    </location>
</feature>
<keyword evidence="3" id="KW-1185">Reference proteome</keyword>
<dbReference type="AlphaFoldDB" id="A0A518B833"/>
<dbReference type="EMBL" id="CP036279">
    <property type="protein sequence ID" value="QDU63137.1"/>
    <property type="molecule type" value="Genomic_DNA"/>
</dbReference>
<evidence type="ECO:0000256" key="1">
    <source>
        <dbReference type="SAM" id="Phobius"/>
    </source>
</evidence>
<gene>
    <name evidence="2" type="ORF">Pan216_40120</name>
</gene>
<keyword evidence="1" id="KW-0472">Membrane</keyword>
<reference evidence="2 3" key="1">
    <citation type="submission" date="2019-02" db="EMBL/GenBank/DDBJ databases">
        <title>Deep-cultivation of Planctomycetes and their phenomic and genomic characterization uncovers novel biology.</title>
        <authorList>
            <person name="Wiegand S."/>
            <person name="Jogler M."/>
            <person name="Boedeker C."/>
            <person name="Pinto D."/>
            <person name="Vollmers J."/>
            <person name="Rivas-Marin E."/>
            <person name="Kohn T."/>
            <person name="Peeters S.H."/>
            <person name="Heuer A."/>
            <person name="Rast P."/>
            <person name="Oberbeckmann S."/>
            <person name="Bunk B."/>
            <person name="Jeske O."/>
            <person name="Meyerdierks A."/>
            <person name="Storesund J.E."/>
            <person name="Kallscheuer N."/>
            <person name="Luecker S."/>
            <person name="Lage O.M."/>
            <person name="Pohl T."/>
            <person name="Merkel B.J."/>
            <person name="Hornburger P."/>
            <person name="Mueller R.-W."/>
            <person name="Bruemmer F."/>
            <person name="Labrenz M."/>
            <person name="Spormann A.M."/>
            <person name="Op den Camp H."/>
            <person name="Overmann J."/>
            <person name="Amann R."/>
            <person name="Jetten M.S.M."/>
            <person name="Mascher T."/>
            <person name="Medema M.H."/>
            <person name="Devos D.P."/>
            <person name="Kaster A.-K."/>
            <person name="Ovreas L."/>
            <person name="Rohde M."/>
            <person name="Galperin M.Y."/>
            <person name="Jogler C."/>
        </authorList>
    </citation>
    <scope>NUCLEOTIDE SEQUENCE [LARGE SCALE GENOMIC DNA]</scope>
    <source>
        <strain evidence="2 3">Pan216</strain>
    </source>
</reference>
<accession>A0A518B833</accession>